<dbReference type="Proteomes" id="UP000218231">
    <property type="component" value="Unassembled WGS sequence"/>
</dbReference>
<comment type="caution">
    <text evidence="2">The sequence shown here is derived from an EMBL/GenBank/DDBJ whole genome shotgun (WGS) entry which is preliminary data.</text>
</comment>
<dbReference type="EMBL" id="LIAE01006288">
    <property type="protein sequence ID" value="PAV91868.1"/>
    <property type="molecule type" value="Genomic_DNA"/>
</dbReference>
<sequence length="467" mass="53207">MSLRLILLLIFLIALFPSYRFDVPVKDILENGHKIIDRLKDLNNPGFNLYAELALMSLRTVNAAKLLNPEILVGVAITSAILQPESEEMKMLKKIDESIIKNFVGLSHKVKYDLIAPGLEILALDYAKTVEVRLSDLHKHLENVLNPISREISSDAIADFQDKCMEAGTSPWDILKLIEAYIECGRTTKESIELDLDIKPALQAMLRATKDRASSRENLIYSDLYGFGQQFRRISSMHNATRIVKRIRQHLKKMKQLSFETLQHAQTYFDELITRHTEPAEAAAMESSGCIIDDFAIANGWRANPVFSLGIEIESHIQLVYILGGFCLGTAYHGKDHFESRKKALIDRYSRLSTMISSRTINLMRATWPLVDEREIKAVVEKMEYKKTSKEEIAANTLLLFERLNSIGVPGYGKQVLMTGLGRRENSFTLKCFPEYCHHYNFSKADDGHPQMSVLVVRTLNSDYYIR</sequence>
<evidence type="ECO:0000256" key="1">
    <source>
        <dbReference type="SAM" id="SignalP"/>
    </source>
</evidence>
<reference evidence="2 3" key="1">
    <citation type="journal article" date="2017" name="Curr. Biol.">
        <title>Genome architecture and evolution of a unichromosomal asexual nematode.</title>
        <authorList>
            <person name="Fradin H."/>
            <person name="Zegar C."/>
            <person name="Gutwein M."/>
            <person name="Lucas J."/>
            <person name="Kovtun M."/>
            <person name="Corcoran D."/>
            <person name="Baugh L.R."/>
            <person name="Kiontke K."/>
            <person name="Gunsalus K."/>
            <person name="Fitch D.H."/>
            <person name="Piano F."/>
        </authorList>
    </citation>
    <scope>NUCLEOTIDE SEQUENCE [LARGE SCALE GENOMIC DNA]</scope>
    <source>
        <strain evidence="2">PF1309</strain>
    </source>
</reference>
<feature type="chain" id="PRO_5013014011" evidence="1">
    <location>
        <begin position="21"/>
        <end position="467"/>
    </location>
</feature>
<name>A0A2A2M0A5_9BILA</name>
<evidence type="ECO:0000313" key="3">
    <source>
        <dbReference type="Proteomes" id="UP000218231"/>
    </source>
</evidence>
<feature type="signal peptide" evidence="1">
    <location>
        <begin position="1"/>
        <end position="20"/>
    </location>
</feature>
<evidence type="ECO:0000313" key="2">
    <source>
        <dbReference type="EMBL" id="PAV91868.1"/>
    </source>
</evidence>
<organism evidence="2 3">
    <name type="scientific">Diploscapter pachys</name>
    <dbReference type="NCBI Taxonomy" id="2018661"/>
    <lineage>
        <taxon>Eukaryota</taxon>
        <taxon>Metazoa</taxon>
        <taxon>Ecdysozoa</taxon>
        <taxon>Nematoda</taxon>
        <taxon>Chromadorea</taxon>
        <taxon>Rhabditida</taxon>
        <taxon>Rhabditina</taxon>
        <taxon>Rhabditomorpha</taxon>
        <taxon>Rhabditoidea</taxon>
        <taxon>Rhabditidae</taxon>
        <taxon>Diploscapter</taxon>
    </lineage>
</organism>
<keyword evidence="1" id="KW-0732">Signal</keyword>
<proteinExistence type="predicted"/>
<dbReference type="AlphaFoldDB" id="A0A2A2M0A5"/>
<keyword evidence="3" id="KW-1185">Reference proteome</keyword>
<gene>
    <name evidence="2" type="ORF">WR25_15621</name>
</gene>
<protein>
    <submittedName>
        <fullName evidence="2">Uncharacterized protein</fullName>
    </submittedName>
</protein>
<accession>A0A2A2M0A5</accession>